<dbReference type="GO" id="GO:0016020">
    <property type="term" value="C:membrane"/>
    <property type="evidence" value="ECO:0007669"/>
    <property type="project" value="UniProtKB-SubCell"/>
</dbReference>
<evidence type="ECO:0000313" key="5">
    <source>
        <dbReference type="EnsemblPlants" id="Kaladp0006s0021.1.v1.1"/>
    </source>
</evidence>
<evidence type="ECO:0000256" key="3">
    <source>
        <dbReference type="SAM" id="SignalP"/>
    </source>
</evidence>
<feature type="signal peptide" evidence="3">
    <location>
        <begin position="1"/>
        <end position="39"/>
    </location>
</feature>
<evidence type="ECO:0000259" key="4">
    <source>
        <dbReference type="Pfam" id="PF13947"/>
    </source>
</evidence>
<evidence type="ECO:0000313" key="6">
    <source>
        <dbReference type="Proteomes" id="UP000594263"/>
    </source>
</evidence>
<dbReference type="EnsemblPlants" id="Kaladp0006s0021.1.v1.1">
    <property type="protein sequence ID" value="Kaladp0006s0021.1.v1.1"/>
    <property type="gene ID" value="Kaladp0006s0021.v1.1"/>
</dbReference>
<protein>
    <recommendedName>
        <fullName evidence="4">Wall-associated receptor kinase galacturonan-binding domain-containing protein</fullName>
    </recommendedName>
</protein>
<dbReference type="Gramene" id="Kaladp0006s0021.1.v1.1">
    <property type="protein sequence ID" value="Kaladp0006s0021.1.v1.1"/>
    <property type="gene ID" value="Kaladp0006s0021.v1.1"/>
</dbReference>
<reference evidence="5" key="1">
    <citation type="submission" date="2021-01" db="UniProtKB">
        <authorList>
            <consortium name="EnsemblPlants"/>
        </authorList>
    </citation>
    <scope>IDENTIFICATION</scope>
</reference>
<dbReference type="InterPro" id="IPR025287">
    <property type="entry name" value="WAK_GUB"/>
</dbReference>
<accession>A0A7N0RAL0</accession>
<keyword evidence="6" id="KW-1185">Reference proteome</keyword>
<dbReference type="AlphaFoldDB" id="A0A7N0RAL0"/>
<dbReference type="GO" id="GO:0030247">
    <property type="term" value="F:polysaccharide binding"/>
    <property type="evidence" value="ECO:0007669"/>
    <property type="project" value="InterPro"/>
</dbReference>
<evidence type="ECO:0000256" key="2">
    <source>
        <dbReference type="ARBA" id="ARBA00022729"/>
    </source>
</evidence>
<organism evidence="5 6">
    <name type="scientific">Kalanchoe fedtschenkoi</name>
    <name type="common">Lavender scallops</name>
    <name type="synonym">South American air plant</name>
    <dbReference type="NCBI Taxonomy" id="63787"/>
    <lineage>
        <taxon>Eukaryota</taxon>
        <taxon>Viridiplantae</taxon>
        <taxon>Streptophyta</taxon>
        <taxon>Embryophyta</taxon>
        <taxon>Tracheophyta</taxon>
        <taxon>Spermatophyta</taxon>
        <taxon>Magnoliopsida</taxon>
        <taxon>eudicotyledons</taxon>
        <taxon>Gunneridae</taxon>
        <taxon>Pentapetalae</taxon>
        <taxon>Saxifragales</taxon>
        <taxon>Crassulaceae</taxon>
        <taxon>Kalanchoe</taxon>
    </lineage>
</organism>
<sequence>MKSYTKSKCIFFHSKLHISPKMRPLTLLYTLLLPVATSAASCRSYCGNLTVDYPFATRPGCGHPAYRNLLFCINDFLLLHVVSGSYRVLNIDYAYKSLTLHDPHMSTCHDILLSSAATGFSLEPSRSPFLSPDPNNAFLLIRCSDESPLFQGFPRQHLPCRNISGLGCEEFLTCPGWASVGRRRVGLKSGPMDCCAVSFESIKSVNLTKLKCEGYSSVYSVAPLKPNGPDDWAYGIRVAYSSEQDDAFCKSCVATGGACGYAERGGDAVEELCLCGSWNSTTNCDSSKFPNTNN</sequence>
<dbReference type="Proteomes" id="UP000594263">
    <property type="component" value="Unplaced"/>
</dbReference>
<dbReference type="PANTHER" id="PTHR33355:SF3">
    <property type="entry name" value="WALL-ASSOCIATED RECEPTOR KINASE GALACTURONAN-BINDING PROTEIN"/>
    <property type="match status" value="1"/>
</dbReference>
<dbReference type="Pfam" id="PF13947">
    <property type="entry name" value="GUB_WAK_bind"/>
    <property type="match status" value="1"/>
</dbReference>
<proteinExistence type="predicted"/>
<dbReference type="PANTHER" id="PTHR33355">
    <property type="entry name" value="WALL-ASSOCIATED RECEPTOR KINASE CARBOXY-TERMINAL PROTEIN-RELATED"/>
    <property type="match status" value="1"/>
</dbReference>
<name>A0A7N0RAL0_KALFE</name>
<feature type="chain" id="PRO_5029534958" description="Wall-associated receptor kinase galacturonan-binding domain-containing protein" evidence="3">
    <location>
        <begin position="40"/>
        <end position="294"/>
    </location>
</feature>
<feature type="domain" description="Wall-associated receptor kinase galacturonan-binding" evidence="4">
    <location>
        <begin position="42"/>
        <end position="102"/>
    </location>
</feature>
<evidence type="ECO:0000256" key="1">
    <source>
        <dbReference type="ARBA" id="ARBA00004167"/>
    </source>
</evidence>
<comment type="subcellular location">
    <subcellularLocation>
        <location evidence="1">Membrane</location>
        <topology evidence="1">Single-pass membrane protein</topology>
    </subcellularLocation>
</comment>
<dbReference type="OMA" id="RQLCMCG"/>
<keyword evidence="2 3" id="KW-0732">Signal</keyword>